<evidence type="ECO:0000259" key="7">
    <source>
        <dbReference type="Pfam" id="PF00294"/>
    </source>
</evidence>
<feature type="compositionally biased region" description="Acidic residues" evidence="6">
    <location>
        <begin position="632"/>
        <end position="668"/>
    </location>
</feature>
<dbReference type="Gene3D" id="3.40.1190.20">
    <property type="match status" value="1"/>
</dbReference>
<keyword evidence="4" id="KW-0456">Lyase</keyword>
<organism evidence="8 9">
    <name type="scientific">Aureobasidium melanogenum</name>
    <name type="common">Aureobasidium pullulans var. melanogenum</name>
    <dbReference type="NCBI Taxonomy" id="46634"/>
    <lineage>
        <taxon>Eukaryota</taxon>
        <taxon>Fungi</taxon>
        <taxon>Dikarya</taxon>
        <taxon>Ascomycota</taxon>
        <taxon>Pezizomycotina</taxon>
        <taxon>Dothideomycetes</taxon>
        <taxon>Dothideomycetidae</taxon>
        <taxon>Dothideales</taxon>
        <taxon>Saccotheciaceae</taxon>
        <taxon>Aureobasidium</taxon>
    </lineage>
</organism>
<dbReference type="Pfam" id="PF04227">
    <property type="entry name" value="Indigoidine_A"/>
    <property type="match status" value="1"/>
</dbReference>
<reference evidence="8" key="2">
    <citation type="submission" date="2021-08" db="EMBL/GenBank/DDBJ databases">
        <authorList>
            <person name="Gostincar C."/>
            <person name="Sun X."/>
            <person name="Song Z."/>
            <person name="Gunde-Cimerman N."/>
        </authorList>
    </citation>
    <scope>NUCLEOTIDE SEQUENCE</scope>
    <source>
        <strain evidence="8">EXF-9298</strain>
    </source>
</reference>
<dbReference type="Proteomes" id="UP000729357">
    <property type="component" value="Unassembled WGS sequence"/>
</dbReference>
<dbReference type="PANTHER" id="PTHR42909:SF1">
    <property type="entry name" value="CARBOHYDRATE KINASE PFKB DOMAIN-CONTAINING PROTEIN"/>
    <property type="match status" value="1"/>
</dbReference>
<evidence type="ECO:0000256" key="4">
    <source>
        <dbReference type="ARBA" id="ARBA00023239"/>
    </source>
</evidence>
<feature type="non-terminal residue" evidence="8">
    <location>
        <position position="1"/>
    </location>
</feature>
<dbReference type="GO" id="GO:0046872">
    <property type="term" value="F:metal ion binding"/>
    <property type="evidence" value="ECO:0007669"/>
    <property type="project" value="UniProtKB-KW"/>
</dbReference>
<dbReference type="Gene3D" id="3.40.1790.10">
    <property type="entry name" value="Indigoidine synthase domain"/>
    <property type="match status" value="1"/>
</dbReference>
<comment type="caution">
    <text evidence="8">The sequence shown here is derived from an EMBL/GenBank/DDBJ whole genome shotgun (WGS) entry which is preliminary data.</text>
</comment>
<evidence type="ECO:0000256" key="5">
    <source>
        <dbReference type="ARBA" id="ARBA00023295"/>
    </source>
</evidence>
<dbReference type="GO" id="GO:0005737">
    <property type="term" value="C:cytoplasm"/>
    <property type="evidence" value="ECO:0007669"/>
    <property type="project" value="TreeGrafter"/>
</dbReference>
<dbReference type="InterPro" id="IPR022830">
    <property type="entry name" value="Indigdn_synthA-like"/>
</dbReference>
<dbReference type="CDD" id="cd01941">
    <property type="entry name" value="YeiC_kinase_like"/>
    <property type="match status" value="1"/>
</dbReference>
<proteinExistence type="predicted"/>
<gene>
    <name evidence="8" type="ORF">KCU98_g7382</name>
</gene>
<feature type="domain" description="Carbohydrate kinase PfkB" evidence="7">
    <location>
        <begin position="257"/>
        <end position="408"/>
    </location>
</feature>
<name>A0A9P8FRZ0_AURME</name>
<dbReference type="EMBL" id="JAHFXS010000833">
    <property type="protein sequence ID" value="KAG9981560.1"/>
    <property type="molecule type" value="Genomic_DNA"/>
</dbReference>
<feature type="region of interest" description="Disordered" evidence="6">
    <location>
        <begin position="630"/>
        <end position="670"/>
    </location>
</feature>
<dbReference type="InterPro" id="IPR029056">
    <property type="entry name" value="Ribokinase-like"/>
</dbReference>
<evidence type="ECO:0000256" key="6">
    <source>
        <dbReference type="SAM" id="MobiDB-lite"/>
    </source>
</evidence>
<accession>A0A9P8FRZ0</accession>
<dbReference type="PANTHER" id="PTHR42909">
    <property type="entry name" value="ZGC:136858"/>
    <property type="match status" value="1"/>
</dbReference>
<protein>
    <submittedName>
        <fullName evidence="8">IdgA domain protein</fullName>
    </submittedName>
</protein>
<dbReference type="GO" id="GO:0004730">
    <property type="term" value="F:pseudouridylate synthase activity"/>
    <property type="evidence" value="ECO:0007669"/>
    <property type="project" value="InterPro"/>
</dbReference>
<feature type="non-terminal residue" evidence="8">
    <location>
        <position position="1151"/>
    </location>
</feature>
<dbReference type="InterPro" id="IPR011611">
    <property type="entry name" value="PfkB_dom"/>
</dbReference>
<evidence type="ECO:0000313" key="8">
    <source>
        <dbReference type="EMBL" id="KAG9981560.1"/>
    </source>
</evidence>
<evidence type="ECO:0000313" key="9">
    <source>
        <dbReference type="Proteomes" id="UP000729357"/>
    </source>
</evidence>
<reference evidence="8" key="1">
    <citation type="journal article" date="2021" name="J Fungi (Basel)">
        <title>Virulence traits and population genomics of the black yeast Aureobasidium melanogenum.</title>
        <authorList>
            <person name="Cernosa A."/>
            <person name="Sun X."/>
            <person name="Gostincar C."/>
            <person name="Fang C."/>
            <person name="Gunde-Cimerman N."/>
            <person name="Song Z."/>
        </authorList>
    </citation>
    <scope>NUCLEOTIDE SEQUENCE</scope>
    <source>
        <strain evidence="8">EXF-9298</strain>
    </source>
</reference>
<dbReference type="Pfam" id="PF00294">
    <property type="entry name" value="PfkB"/>
    <property type="match status" value="1"/>
</dbReference>
<evidence type="ECO:0000256" key="3">
    <source>
        <dbReference type="ARBA" id="ARBA00023211"/>
    </source>
</evidence>
<dbReference type="SUPFAM" id="SSF110581">
    <property type="entry name" value="Indigoidine synthase A-like"/>
    <property type="match status" value="1"/>
</dbReference>
<dbReference type="GO" id="GO:0016798">
    <property type="term" value="F:hydrolase activity, acting on glycosyl bonds"/>
    <property type="evidence" value="ECO:0007669"/>
    <property type="project" value="UniProtKB-KW"/>
</dbReference>
<dbReference type="SUPFAM" id="SSF53613">
    <property type="entry name" value="Ribokinase-like"/>
    <property type="match status" value="1"/>
</dbReference>
<evidence type="ECO:0000256" key="2">
    <source>
        <dbReference type="ARBA" id="ARBA00022801"/>
    </source>
</evidence>
<keyword evidence="2" id="KW-0378">Hydrolase</keyword>
<evidence type="ECO:0000256" key="1">
    <source>
        <dbReference type="ARBA" id="ARBA00022723"/>
    </source>
</evidence>
<keyword evidence="5" id="KW-0326">Glycosidase</keyword>
<keyword evidence="1" id="KW-0479">Metal-binding</keyword>
<sequence>GAESTMDISADLTELGRTPVAVVSSGCKSFLDIGRTLEYLETQGVPVATFADGRDGRIDFPAFWTRESGIQSPMILDNEETAAAVIHAHKSLGLQSGLLFANPIPEAFSIAKAEMDKVIDEALQEAAQAGATGAANTPFILAKIKDLTGKNSVKSNRALIENNVRRGTSVAAELMKLQAGTEQGQASMFQPAPHSKIVEPGSSNRIPTGVSKVVFTPTELTKTSKPPSVFVAGALAVDFSCDYAPISSTASKEPALHTSNPAKISQSLGGVAHNVARAANLVGDPVRLCSSVGDDLSGKATLDALASEGLESIGIKTRQGSSTAQYVAVNDASKDLVLAMADMNILDEPAAQPGQPSTSTSTSSDTLNDFWLPQLQESKPTHLVLDANWQPPSLARWLEAAESISAHVAFEPVSTAKAPRIFQLPQTPLKTFPNASIHLSTPNSMELSAMYAAASSLGFFERQDWWAVIDSLGIPSTGARVAMTMATNSVLVDAGIPQQTIQLLPFIPKICVKLGADGVLLTQILPADDPRLHDPASSSYILSRCFNLPEESSGVGGVYMRLFPAAEKVDEKDIVSVNGVGDTFLGTIVAGLVKRGKDAKIEELIDVAQKAAVLTLKSKEAVSPELSTIEVVADEPVEGVSDDDDDDDDEDKGEDEGEDEDEDEEDFAETTKSGAENIKFWANMLQHFPFVAFSSDVDASEIREARPVLLLAILDAAGDGYYDLETSCRHRKRLTHIYSAYALENSTDGMTMLQALIISVLWNKSLHPPQVGAHLDAFQSSHAAANMAKKMGLDSRLRSWSWNKSLPIQSDRLRGATSEYQFSTLECVIGYTNTKFDALELQHILEEFEAQFSLGLGPKAIGIAHRAAKRQLAEWATTLHIWNDSLKSSQQFVTLYIHELVMITNLSADNTPEDSGNAVTISQSELSDCLTAAHNSLDSFLSLDMPLIRTLPTPYFVQMTHTALILVKLHFAATRLSDHADAAQKILVTGADAYLGRLLAKCSGWGMLWPAQRLVATLRRLRELLQKCGDQTLAPELAWLNAWTLERVSNSDMIGQTNRTPIQFGYGEEAAAISQCPETLERATLSTSDENMLAWCVSSTDQVNSMQDVPHSTLPSASLDASQLIDWFGTDLNTSTFDFDGNLQSMIQFFG</sequence>
<dbReference type="InterPro" id="IPR007342">
    <property type="entry name" value="PsuG"/>
</dbReference>
<dbReference type="AlphaFoldDB" id="A0A9P8FRZ0"/>
<keyword evidence="9" id="KW-1185">Reference proteome</keyword>
<keyword evidence="3" id="KW-0464">Manganese</keyword>